<dbReference type="SUPFAM" id="SSF49899">
    <property type="entry name" value="Concanavalin A-like lectins/glucanases"/>
    <property type="match status" value="1"/>
</dbReference>
<comment type="catalytic activity">
    <reaction evidence="1">
        <text>Endohydrolysis of (1-&gt;3)- or (1-&gt;4)-linkages in beta-D-glucans when the glucose residue whose reducing group is involved in the linkage to be hydrolyzed is itself substituted at C-3.</text>
        <dbReference type="EC" id="3.2.1.6"/>
    </reaction>
</comment>
<dbReference type="GO" id="GO:0052861">
    <property type="term" value="F:endo-1,3(4)-beta-glucanase activity"/>
    <property type="evidence" value="ECO:0007669"/>
    <property type="project" value="UniProtKB-EC"/>
</dbReference>
<evidence type="ECO:0000256" key="2">
    <source>
        <dbReference type="ARBA" id="ARBA00006865"/>
    </source>
</evidence>
<sequence length="397" mass="41605">MQFITLFSTSLALFGTTGWAGYVLQDDYFANNAFFDQFTFWDAEDPTQGFVAYQSYNASVDAKLISSSTGNIYMGVDSASNTPNGRPSVRITSKKTYSQGLVVVDIEHMPGGICGTWPAFWLVGPNWPNGGEIDVLEGVNDQTSNDVTLHTGPGCSVSNTGSFSGHMTSTGCASDNNNNTGCQIASGDTASYGAGFNEGKGGVYAMEWTSTGIAVYFFPRSSIPSDVLGDSPNPSGWGTPMAHFTGDCDFTSSFTDQQIVFDTTFCGAWAGNVWSSSSCASKAPTCNSYVENNPSAFADAYWSVNALKVYTNNGQAAESVAPSSAVTATSTSVVYVTQPTSSAAPTTFAVSTTAAAAPTSSDGGYAPVLRRAVLGGSRMVLMGSWDLGARGMRVSVR</sequence>
<dbReference type="InterPro" id="IPR050546">
    <property type="entry name" value="Glycosyl_Hydrlase_16"/>
</dbReference>
<comment type="similarity">
    <text evidence="2">Belongs to the glycosyl hydrolase 16 family.</text>
</comment>
<dbReference type="FunFam" id="2.60.120.200:FF:000114">
    <property type="entry name" value="Probable endo-1,3(4)-beta-glucanase NFIA_089530"/>
    <property type="match status" value="1"/>
</dbReference>
<accession>A0A6A6CCY7</accession>
<keyword evidence="5" id="KW-0326">Glycosidase</keyword>
<dbReference type="PANTHER" id="PTHR10963:SF24">
    <property type="entry name" value="GLYCOSIDASE C21B10.07-RELATED"/>
    <property type="match status" value="1"/>
</dbReference>
<dbReference type="Pfam" id="PF26113">
    <property type="entry name" value="GH16_XgeA"/>
    <property type="match status" value="1"/>
</dbReference>
<dbReference type="CDD" id="cd02181">
    <property type="entry name" value="GH16_fungal_Lam16A_glucanase"/>
    <property type="match status" value="1"/>
</dbReference>
<reference evidence="8" key="1">
    <citation type="journal article" date="2020" name="Stud. Mycol.">
        <title>101 Dothideomycetes genomes: a test case for predicting lifestyles and emergence of pathogens.</title>
        <authorList>
            <person name="Haridas S."/>
            <person name="Albert R."/>
            <person name="Binder M."/>
            <person name="Bloem J."/>
            <person name="Labutti K."/>
            <person name="Salamov A."/>
            <person name="Andreopoulos B."/>
            <person name="Baker S."/>
            <person name="Barry K."/>
            <person name="Bills G."/>
            <person name="Bluhm B."/>
            <person name="Cannon C."/>
            <person name="Castanera R."/>
            <person name="Culley D."/>
            <person name="Daum C."/>
            <person name="Ezra D."/>
            <person name="Gonzalez J."/>
            <person name="Henrissat B."/>
            <person name="Kuo A."/>
            <person name="Liang C."/>
            <person name="Lipzen A."/>
            <person name="Lutzoni F."/>
            <person name="Magnuson J."/>
            <person name="Mondo S."/>
            <person name="Nolan M."/>
            <person name="Ohm R."/>
            <person name="Pangilinan J."/>
            <person name="Park H.-J."/>
            <person name="Ramirez L."/>
            <person name="Alfaro M."/>
            <person name="Sun H."/>
            <person name="Tritt A."/>
            <person name="Yoshinaga Y."/>
            <person name="Zwiers L.-H."/>
            <person name="Turgeon B."/>
            <person name="Goodwin S."/>
            <person name="Spatafora J."/>
            <person name="Crous P."/>
            <person name="Grigoriev I."/>
        </authorList>
    </citation>
    <scope>NUCLEOTIDE SEQUENCE</scope>
    <source>
        <strain evidence="8">ATCC 36951</strain>
    </source>
</reference>
<feature type="signal peptide" evidence="6">
    <location>
        <begin position="1"/>
        <end position="20"/>
    </location>
</feature>
<evidence type="ECO:0000256" key="1">
    <source>
        <dbReference type="ARBA" id="ARBA00000124"/>
    </source>
</evidence>
<dbReference type="InterPro" id="IPR013320">
    <property type="entry name" value="ConA-like_dom_sf"/>
</dbReference>
<evidence type="ECO:0000256" key="4">
    <source>
        <dbReference type="ARBA" id="ARBA00022801"/>
    </source>
</evidence>
<dbReference type="Proteomes" id="UP000799537">
    <property type="component" value="Unassembled WGS sequence"/>
</dbReference>
<evidence type="ECO:0000259" key="7">
    <source>
        <dbReference type="PROSITE" id="PS51762"/>
    </source>
</evidence>
<name>A0A6A6CCY7_ZASCE</name>
<evidence type="ECO:0000256" key="6">
    <source>
        <dbReference type="SAM" id="SignalP"/>
    </source>
</evidence>
<feature type="chain" id="PRO_5025656482" description="endo-1,3(4)-beta-glucanase" evidence="6">
    <location>
        <begin position="21"/>
        <end position="397"/>
    </location>
</feature>
<dbReference type="PROSITE" id="PS51762">
    <property type="entry name" value="GH16_2"/>
    <property type="match status" value="1"/>
</dbReference>
<evidence type="ECO:0000313" key="9">
    <source>
        <dbReference type="Proteomes" id="UP000799537"/>
    </source>
</evidence>
<feature type="domain" description="GH16" evidence="7">
    <location>
        <begin position="17"/>
        <end position="278"/>
    </location>
</feature>
<dbReference type="RefSeq" id="XP_033664959.1">
    <property type="nucleotide sequence ID" value="XM_033813399.1"/>
</dbReference>
<proteinExistence type="inferred from homology"/>
<keyword evidence="4 8" id="KW-0378">Hydrolase</keyword>
<dbReference type="AlphaFoldDB" id="A0A6A6CCY7"/>
<evidence type="ECO:0000313" key="8">
    <source>
        <dbReference type="EMBL" id="KAF2164070.1"/>
    </source>
</evidence>
<dbReference type="EC" id="3.2.1.6" evidence="3"/>
<dbReference type="GO" id="GO:0009251">
    <property type="term" value="P:glucan catabolic process"/>
    <property type="evidence" value="ECO:0007669"/>
    <property type="project" value="TreeGrafter"/>
</dbReference>
<dbReference type="PANTHER" id="PTHR10963">
    <property type="entry name" value="GLYCOSYL HYDROLASE-RELATED"/>
    <property type="match status" value="1"/>
</dbReference>
<dbReference type="Gene3D" id="2.60.120.200">
    <property type="match status" value="1"/>
</dbReference>
<evidence type="ECO:0000256" key="3">
    <source>
        <dbReference type="ARBA" id="ARBA00012599"/>
    </source>
</evidence>
<protein>
    <recommendedName>
        <fullName evidence="3">endo-1,3(4)-beta-glucanase</fullName>
        <ecNumber evidence="3">3.2.1.6</ecNumber>
    </recommendedName>
</protein>
<gene>
    <name evidence="8" type="ORF">M409DRAFT_56792</name>
</gene>
<keyword evidence="9" id="KW-1185">Reference proteome</keyword>
<keyword evidence="6" id="KW-0732">Signal</keyword>
<dbReference type="EMBL" id="ML993605">
    <property type="protein sequence ID" value="KAF2164070.1"/>
    <property type="molecule type" value="Genomic_DNA"/>
</dbReference>
<dbReference type="InterPro" id="IPR000757">
    <property type="entry name" value="Beta-glucanase-like"/>
</dbReference>
<evidence type="ECO:0000256" key="5">
    <source>
        <dbReference type="ARBA" id="ARBA00023295"/>
    </source>
</evidence>
<organism evidence="8 9">
    <name type="scientific">Zasmidium cellare ATCC 36951</name>
    <dbReference type="NCBI Taxonomy" id="1080233"/>
    <lineage>
        <taxon>Eukaryota</taxon>
        <taxon>Fungi</taxon>
        <taxon>Dikarya</taxon>
        <taxon>Ascomycota</taxon>
        <taxon>Pezizomycotina</taxon>
        <taxon>Dothideomycetes</taxon>
        <taxon>Dothideomycetidae</taxon>
        <taxon>Mycosphaerellales</taxon>
        <taxon>Mycosphaerellaceae</taxon>
        <taxon>Zasmidium</taxon>
    </lineage>
</organism>
<dbReference type="GeneID" id="54566671"/>
<dbReference type="OrthoDB" id="192832at2759"/>